<protein>
    <submittedName>
        <fullName evidence="1 3">Uncharacterized protein</fullName>
    </submittedName>
</protein>
<accession>A0A0N5D5Z2</accession>
<reference evidence="3" key="1">
    <citation type="submission" date="2017-02" db="UniProtKB">
        <authorList>
            <consortium name="WormBaseParasite"/>
        </authorList>
    </citation>
    <scope>IDENTIFICATION</scope>
</reference>
<evidence type="ECO:0000313" key="2">
    <source>
        <dbReference type="Proteomes" id="UP000276776"/>
    </source>
</evidence>
<dbReference type="EMBL" id="UYYF01004631">
    <property type="protein sequence ID" value="VDN05984.1"/>
    <property type="molecule type" value="Genomic_DNA"/>
</dbReference>
<name>A0A0N5D5Z2_THECL</name>
<evidence type="ECO:0000313" key="3">
    <source>
        <dbReference type="WBParaSite" id="TCLT_0000843801-mRNA-1"/>
    </source>
</evidence>
<dbReference type="AlphaFoldDB" id="A0A0N5D5Z2"/>
<organism evidence="3">
    <name type="scientific">Thelazia callipaeda</name>
    <name type="common">Oriental eyeworm</name>
    <name type="synonym">Parasitic nematode</name>
    <dbReference type="NCBI Taxonomy" id="103827"/>
    <lineage>
        <taxon>Eukaryota</taxon>
        <taxon>Metazoa</taxon>
        <taxon>Ecdysozoa</taxon>
        <taxon>Nematoda</taxon>
        <taxon>Chromadorea</taxon>
        <taxon>Rhabditida</taxon>
        <taxon>Spirurina</taxon>
        <taxon>Spiruromorpha</taxon>
        <taxon>Thelazioidea</taxon>
        <taxon>Thelaziidae</taxon>
        <taxon>Thelazia</taxon>
    </lineage>
</organism>
<proteinExistence type="predicted"/>
<evidence type="ECO:0000313" key="1">
    <source>
        <dbReference type="EMBL" id="VDN05984.1"/>
    </source>
</evidence>
<sequence length="135" mass="14909">MRELRELIVHCCEVKRLIDVCPNALIGCFLFTAIKLCVISDKLWDQGWAGQPRNGANMLAGLPTLTNPSEIVRIGDDFANTAFRSDVMSTVEEAAHSCCSKTVMKSSIREWAAFQGIGLAASWPTWRGCTIFRTA</sequence>
<gene>
    <name evidence="1" type="ORF">TCLT_LOCUS8427</name>
</gene>
<dbReference type="WBParaSite" id="TCLT_0000843801-mRNA-1">
    <property type="protein sequence ID" value="TCLT_0000843801-mRNA-1"/>
    <property type="gene ID" value="TCLT_0000843801"/>
</dbReference>
<dbReference type="Proteomes" id="UP000276776">
    <property type="component" value="Unassembled WGS sequence"/>
</dbReference>
<reference evidence="1 2" key="2">
    <citation type="submission" date="2018-11" db="EMBL/GenBank/DDBJ databases">
        <authorList>
            <consortium name="Pathogen Informatics"/>
        </authorList>
    </citation>
    <scope>NUCLEOTIDE SEQUENCE [LARGE SCALE GENOMIC DNA]</scope>
</reference>
<keyword evidence="2" id="KW-1185">Reference proteome</keyword>